<feature type="domain" description="FAD dependent oxidoreductase" evidence="2">
    <location>
        <begin position="388"/>
        <end position="727"/>
    </location>
</feature>
<dbReference type="Proteomes" id="UP001521222">
    <property type="component" value="Unassembled WGS sequence"/>
</dbReference>
<dbReference type="PANTHER" id="PTHR13847">
    <property type="entry name" value="SARCOSINE DEHYDROGENASE-RELATED"/>
    <property type="match status" value="1"/>
</dbReference>
<dbReference type="Pfam" id="PF01266">
    <property type="entry name" value="DAO"/>
    <property type="match status" value="1"/>
</dbReference>
<gene>
    <name evidence="3" type="ORF">SLS59_008972</name>
</gene>
<feature type="region of interest" description="Disordered" evidence="1">
    <location>
        <begin position="246"/>
        <end position="321"/>
    </location>
</feature>
<evidence type="ECO:0000313" key="4">
    <source>
        <dbReference type="Proteomes" id="UP001521222"/>
    </source>
</evidence>
<dbReference type="Gene3D" id="3.30.9.10">
    <property type="entry name" value="D-Amino Acid Oxidase, subunit A, domain 2"/>
    <property type="match status" value="1"/>
</dbReference>
<comment type="caution">
    <text evidence="3">The sequence shown here is derived from an EMBL/GenBank/DDBJ whole genome shotgun (WGS) entry which is preliminary data.</text>
</comment>
<evidence type="ECO:0000259" key="2">
    <source>
        <dbReference type="Pfam" id="PF01266"/>
    </source>
</evidence>
<dbReference type="PANTHER" id="PTHR13847:SF185">
    <property type="entry name" value="FAD DEPENDENT OXIDOREDUCTASE SUPERFAMILY (AFU_ORTHOLOGUE AFUA_3G02360)"/>
    <property type="match status" value="1"/>
</dbReference>
<feature type="region of interest" description="Disordered" evidence="1">
    <location>
        <begin position="1"/>
        <end position="22"/>
    </location>
</feature>
<reference evidence="3 4" key="1">
    <citation type="submission" date="2024-02" db="EMBL/GenBank/DDBJ databases">
        <title>De novo assembly and annotation of 12 fungi associated with fruit tree decline syndrome in Ontario, Canada.</title>
        <authorList>
            <person name="Sulman M."/>
            <person name="Ellouze W."/>
            <person name="Ilyukhin E."/>
        </authorList>
    </citation>
    <scope>NUCLEOTIDE SEQUENCE [LARGE SCALE GENOMIC DNA]</scope>
    <source>
        <strain evidence="3 4">M97-236</strain>
    </source>
</reference>
<sequence length="744" mass="81341">MFLPSSTDLPAGTVPDTPGPMQRAFNRDPANYVPWQNASLTPLEMYAPSTPVLTPLPVDEQPQIDSTDVSDGLACLRLVDDHSDTGKEESSASDVRNLQVSVGHCSRSEDTRCYIRALRRKQQAQDLNDSVSDLNLPPRHQVLTLQPKQQEEALLDPARKDSAISDDWDTTSDGCSTATTAEHIDKCRTLGQSHPTNDFPNIPPSAPDGETEVRADSSPAVNLDYVVWDNLGESRRRVRLENTWGRHTGLYDGTGYGEEDSGPTTPCKPDEDTKDTPKRPDPLSIEALTALSVGGECPDKQISSERPRGEDPDTKPPREFGVDIPCVRLFFWGKGLKQQQQQRTRRRTAISDKRSWDQLGDLRRDLEQEDFSNPHVPNGLIVVGFAPSVASLGALSFGLHKSLAEKYQGRQTWGYSQSTGISLSQDSESAISGSGEDWLENGTSRAQLATHNRPWEEDVSGPEWLRRTKEGIMEVISRDGTTAQIDPLRFCKWLKSRVEERGVRVVHPAKATEVLRDARGLLSGVRITGSQDQQTQDLPCTRLLITSGAWSPRVFSTLFPIAQTRIPVSSLAGHSLLVRNPFFNPQELDKEVCHAVFATDTLGFSPEWFARIGGELYLAGLNSTSIPLPDVATDVVPSEKAIEQLKSCAKAMMVDNGAGRDIEVLRQGLCFRPVTSSGRPLVSRIPDEKLGGVKTRGGGEGGVFIAAGHGAWGISHAPATGLVLSELMEGRPTSAKVEALRLPS</sequence>
<feature type="compositionally biased region" description="Basic and acidic residues" evidence="1">
    <location>
        <begin position="268"/>
        <end position="281"/>
    </location>
</feature>
<organism evidence="3 4">
    <name type="scientific">Nothophoma quercina</name>
    <dbReference type="NCBI Taxonomy" id="749835"/>
    <lineage>
        <taxon>Eukaryota</taxon>
        <taxon>Fungi</taxon>
        <taxon>Dikarya</taxon>
        <taxon>Ascomycota</taxon>
        <taxon>Pezizomycotina</taxon>
        <taxon>Dothideomycetes</taxon>
        <taxon>Pleosporomycetidae</taxon>
        <taxon>Pleosporales</taxon>
        <taxon>Pleosporineae</taxon>
        <taxon>Didymellaceae</taxon>
        <taxon>Nothophoma</taxon>
    </lineage>
</organism>
<name>A0ABR3QQ66_9PLEO</name>
<keyword evidence="4" id="KW-1185">Reference proteome</keyword>
<proteinExistence type="predicted"/>
<accession>A0ABR3QQ66</accession>
<evidence type="ECO:0000313" key="3">
    <source>
        <dbReference type="EMBL" id="KAL1594138.1"/>
    </source>
</evidence>
<dbReference type="Gene3D" id="3.50.50.60">
    <property type="entry name" value="FAD/NAD(P)-binding domain"/>
    <property type="match status" value="1"/>
</dbReference>
<feature type="region of interest" description="Disordered" evidence="1">
    <location>
        <begin position="189"/>
        <end position="217"/>
    </location>
</feature>
<protein>
    <recommendedName>
        <fullName evidence="2">FAD dependent oxidoreductase domain-containing protein</fullName>
    </recommendedName>
</protein>
<dbReference type="InterPro" id="IPR006076">
    <property type="entry name" value="FAD-dep_OxRdtase"/>
</dbReference>
<dbReference type="SUPFAM" id="SSF51971">
    <property type="entry name" value="Nucleotide-binding domain"/>
    <property type="match status" value="1"/>
</dbReference>
<dbReference type="EMBL" id="JAKIXB020000037">
    <property type="protein sequence ID" value="KAL1594138.1"/>
    <property type="molecule type" value="Genomic_DNA"/>
</dbReference>
<evidence type="ECO:0000256" key="1">
    <source>
        <dbReference type="SAM" id="MobiDB-lite"/>
    </source>
</evidence>
<dbReference type="InterPro" id="IPR036188">
    <property type="entry name" value="FAD/NAD-bd_sf"/>
</dbReference>
<feature type="compositionally biased region" description="Basic and acidic residues" evidence="1">
    <location>
        <begin position="297"/>
        <end position="321"/>
    </location>
</feature>
<feature type="compositionally biased region" description="Polar residues" evidence="1">
    <location>
        <begin position="190"/>
        <end position="199"/>
    </location>
</feature>